<organism evidence="1 2">
    <name type="scientific">Mesorhizobium hungaricum</name>
    <dbReference type="NCBI Taxonomy" id="1566387"/>
    <lineage>
        <taxon>Bacteria</taxon>
        <taxon>Pseudomonadati</taxon>
        <taxon>Pseudomonadota</taxon>
        <taxon>Alphaproteobacteria</taxon>
        <taxon>Hyphomicrobiales</taxon>
        <taxon>Phyllobacteriaceae</taxon>
        <taxon>Mesorhizobium</taxon>
    </lineage>
</organism>
<reference evidence="1 2" key="1">
    <citation type="submission" date="2016-08" db="EMBL/GenBank/DDBJ databases">
        <title>Whole genome sequence of Mesorhizobium sp. strain UASWS1009 isolated from industrial sewage.</title>
        <authorList>
            <person name="Crovadore J."/>
            <person name="Calmin G."/>
            <person name="Chablais R."/>
            <person name="Cochard B."/>
            <person name="Lefort F."/>
        </authorList>
    </citation>
    <scope>NUCLEOTIDE SEQUENCE [LARGE SCALE GENOMIC DNA]</scope>
    <source>
        <strain evidence="1 2">UASWS1009</strain>
    </source>
</reference>
<evidence type="ECO:0000313" key="2">
    <source>
        <dbReference type="Proteomes" id="UP000094412"/>
    </source>
</evidence>
<dbReference type="EMBL" id="MDEO01000036">
    <property type="protein sequence ID" value="OCX12471.1"/>
    <property type="molecule type" value="Genomic_DNA"/>
</dbReference>
<dbReference type="Proteomes" id="UP000094412">
    <property type="component" value="Unassembled WGS sequence"/>
</dbReference>
<protein>
    <submittedName>
        <fullName evidence="1">Uncharacterized protein</fullName>
    </submittedName>
</protein>
<gene>
    <name evidence="1" type="ORF">QV13_22895</name>
</gene>
<comment type="caution">
    <text evidence="1">The sequence shown here is derived from an EMBL/GenBank/DDBJ whole genome shotgun (WGS) entry which is preliminary data.</text>
</comment>
<name>A0A1C2DCI0_9HYPH</name>
<sequence>MRNVMLRRNIALRVGGQCCQCLGAHGAEPLLSPGCCRCVAGDGGGRGRGRTIMSAFDAYTGSLNVFDPA</sequence>
<accession>A0A1C2DCI0</accession>
<evidence type="ECO:0000313" key="1">
    <source>
        <dbReference type="EMBL" id="OCX12471.1"/>
    </source>
</evidence>
<keyword evidence="2" id="KW-1185">Reference proteome</keyword>
<dbReference type="AlphaFoldDB" id="A0A1C2DCI0"/>
<proteinExistence type="predicted"/>